<gene>
    <name evidence="1" type="ORF">LCGC14_2361990</name>
</gene>
<organism evidence="1">
    <name type="scientific">marine sediment metagenome</name>
    <dbReference type="NCBI Taxonomy" id="412755"/>
    <lineage>
        <taxon>unclassified sequences</taxon>
        <taxon>metagenomes</taxon>
        <taxon>ecological metagenomes</taxon>
    </lineage>
</organism>
<dbReference type="EMBL" id="LAZR01034622">
    <property type="protein sequence ID" value="KKL44810.1"/>
    <property type="molecule type" value="Genomic_DNA"/>
</dbReference>
<comment type="caution">
    <text evidence="1">The sequence shown here is derived from an EMBL/GenBank/DDBJ whole genome shotgun (WGS) entry which is preliminary data.</text>
</comment>
<sequence length="36" mass="4424">MSIGEFIVYGAFLWVAITLKKVWMELMDWDKEEEEW</sequence>
<evidence type="ECO:0000313" key="1">
    <source>
        <dbReference type="EMBL" id="KKL44810.1"/>
    </source>
</evidence>
<proteinExistence type="predicted"/>
<accession>A0A0F9EIW3</accession>
<name>A0A0F9EIW3_9ZZZZ</name>
<protein>
    <submittedName>
        <fullName evidence="1">Uncharacterized protein</fullName>
    </submittedName>
</protein>
<dbReference type="AlphaFoldDB" id="A0A0F9EIW3"/>
<reference evidence="1" key="1">
    <citation type="journal article" date="2015" name="Nature">
        <title>Complex archaea that bridge the gap between prokaryotes and eukaryotes.</title>
        <authorList>
            <person name="Spang A."/>
            <person name="Saw J.H."/>
            <person name="Jorgensen S.L."/>
            <person name="Zaremba-Niedzwiedzka K."/>
            <person name="Martijn J."/>
            <person name="Lind A.E."/>
            <person name="van Eijk R."/>
            <person name="Schleper C."/>
            <person name="Guy L."/>
            <person name="Ettema T.J."/>
        </authorList>
    </citation>
    <scope>NUCLEOTIDE SEQUENCE</scope>
</reference>